<feature type="domain" description="Carbohydrate kinase FGGY N-terminal" evidence="4">
    <location>
        <begin position="6"/>
        <end position="253"/>
    </location>
</feature>
<evidence type="ECO:0000313" key="7">
    <source>
        <dbReference type="Proteomes" id="UP000266113"/>
    </source>
</evidence>
<dbReference type="PANTHER" id="PTHR43095">
    <property type="entry name" value="SUGAR KINASE"/>
    <property type="match status" value="1"/>
</dbReference>
<proteinExistence type="inferred from homology"/>
<evidence type="ECO:0000256" key="1">
    <source>
        <dbReference type="ARBA" id="ARBA00009156"/>
    </source>
</evidence>
<protein>
    <submittedName>
        <fullName evidence="6">Carbohydrate kinase</fullName>
    </submittedName>
</protein>
<dbReference type="Pfam" id="PF00370">
    <property type="entry name" value="FGGY_N"/>
    <property type="match status" value="1"/>
</dbReference>
<dbReference type="InterPro" id="IPR000577">
    <property type="entry name" value="Carb_kinase_FGGY"/>
</dbReference>
<comment type="caution">
    <text evidence="6">The sequence shown here is derived from an EMBL/GenBank/DDBJ whole genome shotgun (WGS) entry which is preliminary data.</text>
</comment>
<accession>A0A398DQV3</accession>
<reference evidence="6 7" key="1">
    <citation type="submission" date="2018-09" db="EMBL/GenBank/DDBJ databases">
        <title>Discovery and Ecogenomic Context for Candidatus Cryosericales, a Global Caldiserica Order Active in Thawing Permafrost.</title>
        <authorList>
            <person name="Martinez M.A."/>
            <person name="Woodcroft B.J."/>
            <person name="Ignacio Espinoza J.C."/>
            <person name="Zayed A."/>
            <person name="Singleton C.M."/>
            <person name="Boyd J."/>
            <person name="Li Y.-F."/>
            <person name="Purvine S."/>
            <person name="Maughan H."/>
            <person name="Hodgkins S.B."/>
            <person name="Anderson D."/>
            <person name="Sederholm M."/>
            <person name="Temperton B."/>
            <person name="Saleska S.R."/>
            <person name="Tyson G.W."/>
            <person name="Rich V.I."/>
        </authorList>
    </citation>
    <scope>NUCLEOTIDE SEQUENCE [LARGE SCALE GENOMIC DNA]</scope>
    <source>
        <strain evidence="6 7">SMC1</strain>
    </source>
</reference>
<evidence type="ECO:0000259" key="5">
    <source>
        <dbReference type="Pfam" id="PF02782"/>
    </source>
</evidence>
<dbReference type="InterPro" id="IPR050406">
    <property type="entry name" value="FGGY_Carb_Kinase"/>
</dbReference>
<keyword evidence="2" id="KW-0808">Transferase</keyword>
<dbReference type="PANTHER" id="PTHR43095:SF5">
    <property type="entry name" value="XYLULOSE KINASE"/>
    <property type="match status" value="1"/>
</dbReference>
<evidence type="ECO:0000259" key="4">
    <source>
        <dbReference type="Pfam" id="PF00370"/>
    </source>
</evidence>
<dbReference type="PIRSF" id="PIRSF000538">
    <property type="entry name" value="GlpK"/>
    <property type="match status" value="1"/>
</dbReference>
<dbReference type="InterPro" id="IPR018484">
    <property type="entry name" value="FGGY_N"/>
</dbReference>
<dbReference type="GO" id="GO:0016301">
    <property type="term" value="F:kinase activity"/>
    <property type="evidence" value="ECO:0007669"/>
    <property type="project" value="UniProtKB-KW"/>
</dbReference>
<dbReference type="InterPro" id="IPR043129">
    <property type="entry name" value="ATPase_NBD"/>
</dbReference>
<keyword evidence="7" id="KW-1185">Reference proteome</keyword>
<evidence type="ECO:0000256" key="2">
    <source>
        <dbReference type="ARBA" id="ARBA00022679"/>
    </source>
</evidence>
<comment type="similarity">
    <text evidence="1">Belongs to the FGGY kinase family.</text>
</comment>
<evidence type="ECO:0000313" key="6">
    <source>
        <dbReference type="EMBL" id="RIE17270.1"/>
    </source>
</evidence>
<dbReference type="OrthoDB" id="9805576at2"/>
<evidence type="ECO:0000256" key="3">
    <source>
        <dbReference type="ARBA" id="ARBA00022777"/>
    </source>
</evidence>
<sequence>MGDRLVLAIDCGTQSVRGLLFDDCGHLVTKQKVEFEPYFSPVPGYAEHEAEDYWRDTCTALQRLRGESPELWSRIGAVAVTTQRDTVVPMDANGVPVRPAIIWLDQRMARCDKPMPLVDRLQFKVTGMTMAAEITRRQGKDNWMVENEPELWARTSKWLLLSGFFSFRLMGRYVDSVASQIGHTPFDYAARSWPRSDNSWRWHMFSARRDQMPELVDAGGQMGTVSAEAARETGIPEGTPVIAAGSDKGCETLGVGCVDETSISLSFGTTATAQTTSRRYYESIPFMPPYPASVKGSFNPEVAIFRGYWMVTWFKKEFAAREAVEARERGVSPEVVLNEHLEDVPPGSQGLMLQPYWGPGLKMPEAKGSMIGFGDVHTRSHIYRAIIEGIGYALLEGVERIERKSGRKVNRVMVSGGGSQSDAICQITADLFDRPVVRSETYETSGLGAAINGFVGIGVYATHEEAAQHMVHWDSTFLPRPEASRIYHELYTRVYKCIYPSLQPLYREIQEITGYPDI</sequence>
<dbReference type="GO" id="GO:0005975">
    <property type="term" value="P:carbohydrate metabolic process"/>
    <property type="evidence" value="ECO:0007669"/>
    <property type="project" value="InterPro"/>
</dbReference>
<gene>
    <name evidence="6" type="ORF">SMC1_02200</name>
</gene>
<organism evidence="6 7">
    <name type="scientific">Candidatus Cryosericum septentrionale</name>
    <dbReference type="NCBI Taxonomy" id="2290913"/>
    <lineage>
        <taxon>Bacteria</taxon>
        <taxon>Pseudomonadati</taxon>
        <taxon>Caldisericota/Cryosericota group</taxon>
        <taxon>Candidatus Cryosericota</taxon>
        <taxon>Candidatus Cryosericia</taxon>
        <taxon>Candidatus Cryosericales</taxon>
        <taxon>Candidatus Cryosericaceae</taxon>
        <taxon>Candidatus Cryosericum</taxon>
    </lineage>
</organism>
<dbReference type="CDD" id="cd07779">
    <property type="entry name" value="ASKHA_NBD_FGGY_YgcE-like"/>
    <property type="match status" value="1"/>
</dbReference>
<dbReference type="EMBL" id="QXIY01000008">
    <property type="protein sequence ID" value="RIE17270.1"/>
    <property type="molecule type" value="Genomic_DNA"/>
</dbReference>
<dbReference type="Proteomes" id="UP000266113">
    <property type="component" value="Unassembled WGS sequence"/>
</dbReference>
<keyword evidence="3 6" id="KW-0418">Kinase</keyword>
<dbReference type="InterPro" id="IPR018485">
    <property type="entry name" value="FGGY_C"/>
</dbReference>
<dbReference type="AlphaFoldDB" id="A0A398DQV3"/>
<dbReference type="SUPFAM" id="SSF53067">
    <property type="entry name" value="Actin-like ATPase domain"/>
    <property type="match status" value="2"/>
</dbReference>
<feature type="domain" description="Carbohydrate kinase FGGY C-terminal" evidence="5">
    <location>
        <begin position="265"/>
        <end position="455"/>
    </location>
</feature>
<dbReference type="RefSeq" id="WP_119085178.1">
    <property type="nucleotide sequence ID" value="NZ_QXIY01000008.1"/>
</dbReference>
<name>A0A398DQV3_9BACT</name>
<dbReference type="Pfam" id="PF02782">
    <property type="entry name" value="FGGY_C"/>
    <property type="match status" value="1"/>
</dbReference>
<dbReference type="Gene3D" id="3.30.420.40">
    <property type="match status" value="2"/>
</dbReference>